<feature type="transmembrane region" description="Helical" evidence="13">
    <location>
        <begin position="237"/>
        <end position="254"/>
    </location>
</feature>
<feature type="transmembrane region" description="Helical" evidence="13">
    <location>
        <begin position="275"/>
        <end position="300"/>
    </location>
</feature>
<dbReference type="NCBIfam" id="TIGR00813">
    <property type="entry name" value="sss"/>
    <property type="match status" value="1"/>
</dbReference>
<dbReference type="OrthoDB" id="6500544at2759"/>
<dbReference type="GO" id="GO:0006814">
    <property type="term" value="P:sodium ion transport"/>
    <property type="evidence" value="ECO:0007669"/>
    <property type="project" value="UniProtKB-KW"/>
</dbReference>
<dbReference type="PANTHER" id="PTHR42985">
    <property type="entry name" value="SODIUM-COUPLED MONOCARBOXYLATE TRANSPORTER"/>
    <property type="match status" value="1"/>
</dbReference>
<accession>A0A226DY23</accession>
<keyword evidence="9 13" id="KW-0472">Membrane</keyword>
<keyword evidence="15" id="KW-1185">Reference proteome</keyword>
<keyword evidence="5 13" id="KW-0812">Transmembrane</keyword>
<feature type="transmembrane region" description="Helical" evidence="13">
    <location>
        <begin position="48"/>
        <end position="68"/>
    </location>
</feature>
<keyword evidence="3" id="KW-0813">Transport</keyword>
<dbReference type="PROSITE" id="PS50283">
    <property type="entry name" value="NA_SOLUT_SYMP_3"/>
    <property type="match status" value="1"/>
</dbReference>
<dbReference type="GO" id="GO:0005886">
    <property type="term" value="C:plasma membrane"/>
    <property type="evidence" value="ECO:0007669"/>
    <property type="project" value="UniProtKB-SubCell"/>
</dbReference>
<evidence type="ECO:0000256" key="13">
    <source>
        <dbReference type="SAM" id="Phobius"/>
    </source>
</evidence>
<feature type="transmembrane region" description="Helical" evidence="13">
    <location>
        <begin position="436"/>
        <end position="459"/>
    </location>
</feature>
<keyword evidence="4" id="KW-1003">Cell membrane</keyword>
<feature type="compositionally biased region" description="Polar residues" evidence="12">
    <location>
        <begin position="627"/>
        <end position="638"/>
    </location>
</feature>
<comment type="similarity">
    <text evidence="2 11">Belongs to the sodium:solute symporter (SSF) (TC 2.A.21) family.</text>
</comment>
<comment type="caution">
    <text evidence="14">The sequence shown here is derived from an EMBL/GenBank/DDBJ whole genome shotgun (WGS) entry which is preliminary data.</text>
</comment>
<evidence type="ECO:0000256" key="8">
    <source>
        <dbReference type="ARBA" id="ARBA00023065"/>
    </source>
</evidence>
<keyword evidence="10" id="KW-0739">Sodium transport</keyword>
<feature type="region of interest" description="Disordered" evidence="12">
    <location>
        <begin position="605"/>
        <end position="648"/>
    </location>
</feature>
<gene>
    <name evidence="14" type="ORF">Fcan01_15133</name>
</gene>
<keyword evidence="8" id="KW-0406">Ion transport</keyword>
<dbReference type="InterPro" id="IPR038377">
    <property type="entry name" value="Na/Glc_symporter_sf"/>
</dbReference>
<keyword evidence="6 13" id="KW-1133">Transmembrane helix</keyword>
<evidence type="ECO:0000313" key="14">
    <source>
        <dbReference type="EMBL" id="OXA50183.1"/>
    </source>
</evidence>
<dbReference type="Gene3D" id="1.20.1730.10">
    <property type="entry name" value="Sodium/glucose cotransporter"/>
    <property type="match status" value="1"/>
</dbReference>
<feature type="transmembrane region" description="Helical" evidence="13">
    <location>
        <begin position="381"/>
        <end position="400"/>
    </location>
</feature>
<feature type="transmembrane region" description="Helical" evidence="13">
    <location>
        <begin position="333"/>
        <end position="360"/>
    </location>
</feature>
<protein>
    <submittedName>
        <fullName evidence="14">Sodium-dependent multivitamin transporter</fullName>
    </submittedName>
</protein>
<dbReference type="CDD" id="cd11492">
    <property type="entry name" value="SLC5sbd_NIS-SMVT"/>
    <property type="match status" value="1"/>
</dbReference>
<evidence type="ECO:0000256" key="10">
    <source>
        <dbReference type="ARBA" id="ARBA00023201"/>
    </source>
</evidence>
<evidence type="ECO:0000256" key="1">
    <source>
        <dbReference type="ARBA" id="ARBA00004651"/>
    </source>
</evidence>
<feature type="transmembrane region" description="Helical" evidence="13">
    <location>
        <begin position="151"/>
        <end position="172"/>
    </location>
</feature>
<feature type="transmembrane region" description="Helical" evidence="13">
    <location>
        <begin position="406"/>
        <end position="429"/>
    </location>
</feature>
<dbReference type="InterPro" id="IPR051163">
    <property type="entry name" value="Sodium:Solute_Symporter_SSF"/>
</dbReference>
<evidence type="ECO:0000256" key="5">
    <source>
        <dbReference type="ARBA" id="ARBA00022692"/>
    </source>
</evidence>
<feature type="transmembrane region" description="Helical" evidence="13">
    <location>
        <begin position="122"/>
        <end position="145"/>
    </location>
</feature>
<keyword evidence="7" id="KW-0915">Sodium</keyword>
<evidence type="ECO:0000256" key="6">
    <source>
        <dbReference type="ARBA" id="ARBA00022989"/>
    </source>
</evidence>
<dbReference type="Proteomes" id="UP000198287">
    <property type="component" value="Unassembled WGS sequence"/>
</dbReference>
<evidence type="ECO:0000256" key="9">
    <source>
        <dbReference type="ARBA" id="ARBA00023136"/>
    </source>
</evidence>
<dbReference type="AlphaFoldDB" id="A0A226DY23"/>
<evidence type="ECO:0000256" key="12">
    <source>
        <dbReference type="SAM" id="MobiDB-lite"/>
    </source>
</evidence>
<feature type="transmembrane region" description="Helical" evidence="13">
    <location>
        <begin position="523"/>
        <end position="549"/>
    </location>
</feature>
<name>A0A226DY23_FOLCA</name>
<dbReference type="GO" id="GO:0015293">
    <property type="term" value="F:symporter activity"/>
    <property type="evidence" value="ECO:0007669"/>
    <property type="project" value="TreeGrafter"/>
</dbReference>
<organism evidence="14 15">
    <name type="scientific">Folsomia candida</name>
    <name type="common">Springtail</name>
    <dbReference type="NCBI Taxonomy" id="158441"/>
    <lineage>
        <taxon>Eukaryota</taxon>
        <taxon>Metazoa</taxon>
        <taxon>Ecdysozoa</taxon>
        <taxon>Arthropoda</taxon>
        <taxon>Hexapoda</taxon>
        <taxon>Collembola</taxon>
        <taxon>Entomobryomorpha</taxon>
        <taxon>Isotomoidea</taxon>
        <taxon>Isotomidae</taxon>
        <taxon>Proisotominae</taxon>
        <taxon>Folsomia</taxon>
    </lineage>
</organism>
<reference evidence="14 15" key="1">
    <citation type="submission" date="2015-12" db="EMBL/GenBank/DDBJ databases">
        <title>The genome of Folsomia candida.</title>
        <authorList>
            <person name="Faddeeva A."/>
            <person name="Derks M.F."/>
            <person name="Anvar Y."/>
            <person name="Smit S."/>
            <person name="Van Straalen N."/>
            <person name="Roelofs D."/>
        </authorList>
    </citation>
    <scope>NUCLEOTIDE SEQUENCE [LARGE SCALE GENOMIC DNA]</scope>
    <source>
        <strain evidence="14 15">VU population</strain>
        <tissue evidence="14">Whole body</tissue>
    </source>
</reference>
<evidence type="ECO:0000256" key="3">
    <source>
        <dbReference type="ARBA" id="ARBA00022448"/>
    </source>
</evidence>
<comment type="subcellular location">
    <subcellularLocation>
        <location evidence="1">Cell membrane</location>
        <topology evidence="1">Multi-pass membrane protein</topology>
    </subcellularLocation>
</comment>
<feature type="transmembrane region" description="Helical" evidence="13">
    <location>
        <begin position="6"/>
        <end position="28"/>
    </location>
</feature>
<feature type="transmembrane region" description="Helical" evidence="13">
    <location>
        <begin position="80"/>
        <end position="102"/>
    </location>
</feature>
<dbReference type="Pfam" id="PF00474">
    <property type="entry name" value="SSF"/>
    <property type="match status" value="1"/>
</dbReference>
<evidence type="ECO:0000256" key="2">
    <source>
        <dbReference type="ARBA" id="ARBA00006434"/>
    </source>
</evidence>
<proteinExistence type="inferred from homology"/>
<evidence type="ECO:0000313" key="15">
    <source>
        <dbReference type="Proteomes" id="UP000198287"/>
    </source>
</evidence>
<evidence type="ECO:0000256" key="7">
    <source>
        <dbReference type="ARBA" id="ARBA00023053"/>
    </source>
</evidence>
<sequence length="648" mass="70708">MFENHFGWLDWVVVGGTLLISLLIGIYYAIRSKNSNEDLLVGGRKMRILPVAASVMVTYVSAITVLGFPAEVYSFGGQIFMIHAVSAIAFPLSAFLFIPFFYRMKLTSINEYLEQRFDSKWVRWLASATFILQQTTLSGVILYAPSIALEAFLGFPVWLSILGIGICGTIYTSIGGLKAVVVTDAFQFLMMVAGMVAIVWKGVTSSGGISNAFQVASEYGRLNFIDLTFDPFMRHNLWNFIIGSGFYALMQPAVHQLQVQRYSSMPSISHARKAIIYSVPLKLTVMLMCLLTGISIFAMYAHCDPFKQGEIKKVDQIVPYFVVKELASIPGMIGLFTACIFSAVLSSISSALNSLSAVTWEDFLSRNKYFKEMRPTSQANVSRLIGLFYGILTMGLAFGAQNLGAIYSATFAAVGATGGALFGVFLLGMFCPFANFVGAIAGMLTGLGTMIVISVTAFIHKIDLIPLPTFVDQCPIVDALTGGDGNSTDLDFATTTFETPTTMLIDIMAEDKYELHKIFKLSYLLYSVVAAGLTIGVGIIVSLLALICVKSTRKFPRKKYLHPIVQKMCGVCSNSPKEGVLTTSSIIHMDPVQFKIQASAAVYNGHSKNGHNNPQQKRKHSSDHGKSVSNNNFKNGATNKGYDASSEL</sequence>
<dbReference type="InterPro" id="IPR001734">
    <property type="entry name" value="Na/solute_symporter"/>
</dbReference>
<evidence type="ECO:0000256" key="11">
    <source>
        <dbReference type="RuleBase" id="RU362091"/>
    </source>
</evidence>
<evidence type="ECO:0000256" key="4">
    <source>
        <dbReference type="ARBA" id="ARBA00022475"/>
    </source>
</evidence>
<feature type="transmembrane region" description="Helical" evidence="13">
    <location>
        <begin position="179"/>
        <end position="200"/>
    </location>
</feature>
<dbReference type="EMBL" id="LNIX01000009">
    <property type="protein sequence ID" value="OXA50183.1"/>
    <property type="molecule type" value="Genomic_DNA"/>
</dbReference>
<feature type="compositionally biased region" description="Polar residues" evidence="12">
    <location>
        <begin position="606"/>
        <end position="615"/>
    </location>
</feature>
<dbReference type="OMA" id="FLFPCCK"/>
<dbReference type="PANTHER" id="PTHR42985:SF40">
    <property type="entry name" value="LD47995P-RELATED"/>
    <property type="match status" value="1"/>
</dbReference>